<evidence type="ECO:0000259" key="9">
    <source>
        <dbReference type="Pfam" id="PF02803"/>
    </source>
</evidence>
<dbReference type="GO" id="GO:0003985">
    <property type="term" value="F:acetyl-CoA C-acetyltransferase activity"/>
    <property type="evidence" value="ECO:0007669"/>
    <property type="project" value="UniProtKB-EC"/>
</dbReference>
<name>A0A1T6B156_9MYCO</name>
<reference evidence="10 11" key="1">
    <citation type="submission" date="2016-11" db="EMBL/GenBank/DDBJ databases">
        <authorList>
            <consortium name="Pathogen Informatics"/>
        </authorList>
    </citation>
    <scope>NUCLEOTIDE SEQUENCE [LARGE SCALE GENOMIC DNA]</scope>
    <source>
        <strain evidence="10 11">911</strain>
    </source>
</reference>
<dbReference type="NCBIfam" id="TIGR01930">
    <property type="entry name" value="AcCoA-C-Actrans"/>
    <property type="match status" value="1"/>
</dbReference>
<dbReference type="SUPFAM" id="SSF53901">
    <property type="entry name" value="Thiolase-like"/>
    <property type="match status" value="2"/>
</dbReference>
<evidence type="ECO:0000256" key="3">
    <source>
        <dbReference type="ARBA" id="ARBA00022679"/>
    </source>
</evidence>
<dbReference type="Gene3D" id="3.40.47.10">
    <property type="match status" value="2"/>
</dbReference>
<feature type="active site" description="Proton acceptor" evidence="6">
    <location>
        <position position="357"/>
    </location>
</feature>
<evidence type="ECO:0000256" key="1">
    <source>
        <dbReference type="ARBA" id="ARBA00010982"/>
    </source>
</evidence>
<gene>
    <name evidence="10" type="ORF">SAMEA2259716_02711</name>
</gene>
<comment type="similarity">
    <text evidence="1 7">Belongs to the thiolase-like superfamily. Thiolase family.</text>
</comment>
<organism evidence="10 11">
    <name type="scientific">Mycobacteroides abscessus subsp. massiliense</name>
    <dbReference type="NCBI Taxonomy" id="1962118"/>
    <lineage>
        <taxon>Bacteria</taxon>
        <taxon>Bacillati</taxon>
        <taxon>Actinomycetota</taxon>
        <taxon>Actinomycetes</taxon>
        <taxon>Mycobacteriales</taxon>
        <taxon>Mycobacteriaceae</taxon>
        <taxon>Mycobacteroides</taxon>
        <taxon>Mycobacteroides abscessus</taxon>
    </lineage>
</organism>
<dbReference type="InterPro" id="IPR020616">
    <property type="entry name" value="Thiolase_N"/>
</dbReference>
<dbReference type="Pfam" id="PF02803">
    <property type="entry name" value="Thiolase_C"/>
    <property type="match status" value="1"/>
</dbReference>
<dbReference type="CDD" id="cd00751">
    <property type="entry name" value="thiolase"/>
    <property type="match status" value="1"/>
</dbReference>
<dbReference type="InterPro" id="IPR002155">
    <property type="entry name" value="Thiolase"/>
</dbReference>
<accession>A0A1T6B156</accession>
<feature type="domain" description="Thiolase N-terminal" evidence="8">
    <location>
        <begin position="5"/>
        <end position="267"/>
    </location>
</feature>
<dbReference type="PANTHER" id="PTHR18919:SF107">
    <property type="entry name" value="ACETYL-COA ACETYLTRANSFERASE, CYTOSOLIC"/>
    <property type="match status" value="1"/>
</dbReference>
<dbReference type="PIRSF" id="PIRSF000429">
    <property type="entry name" value="Ac-CoA_Ac_transf"/>
    <property type="match status" value="1"/>
</dbReference>
<evidence type="ECO:0000313" key="11">
    <source>
        <dbReference type="Proteomes" id="UP000190074"/>
    </source>
</evidence>
<proteinExistence type="inferred from homology"/>
<dbReference type="EC" id="2.3.1.9" evidence="2"/>
<sequence>MRRAAIVSPLRTAVGTFGGSLRSLRAEDLAAYIIKAVVRQSGIDPELIEDVAFAQSYANSEAPCIGRWAALHAGLPISVPGLQTDRRCGGGLQAVITAAMTVQTGAADVVLAGGVESMSNIEYYSTSARWGSRAGNQTLFDRLERGRELSQPIWRFGPISGMIETAENLATEYGIDRDASDAFAARSHQRAAAAQAAGVFAGEIVTVEVPQRRGDPILFDTDEGVRPDSTPESLAKLRTISPGGTVTAGNSSQQNDAAAACLVVAEDRLEDLGLEPIGYLEGWAAVGCEPSRMGIGPVGAVEKLLRRTELTLDDFELIEVNEAFAVQVLAVLSGWGVKLQDVEDRLNVNGSGISLGHPIGATGVRILTTMLHELRRRGGGLALETMCIGGGQGLAAMFRGVS</sequence>
<dbReference type="AlphaFoldDB" id="A0A1T6B156"/>
<dbReference type="PANTHER" id="PTHR18919">
    <property type="entry name" value="ACETYL-COA C-ACYLTRANSFERASE"/>
    <property type="match status" value="1"/>
</dbReference>
<evidence type="ECO:0000259" key="8">
    <source>
        <dbReference type="Pfam" id="PF00108"/>
    </source>
</evidence>
<dbReference type="Proteomes" id="UP000190074">
    <property type="component" value="Unassembled WGS sequence"/>
</dbReference>
<feature type="domain" description="Thiolase C-terminal" evidence="9">
    <location>
        <begin position="275"/>
        <end position="398"/>
    </location>
</feature>
<keyword evidence="3 7" id="KW-0808">Transferase</keyword>
<dbReference type="InterPro" id="IPR020617">
    <property type="entry name" value="Thiolase_C"/>
</dbReference>
<evidence type="ECO:0000256" key="4">
    <source>
        <dbReference type="ARBA" id="ARBA00023315"/>
    </source>
</evidence>
<evidence type="ECO:0000313" key="10">
    <source>
        <dbReference type="EMBL" id="SKM11857.1"/>
    </source>
</evidence>
<dbReference type="Pfam" id="PF00108">
    <property type="entry name" value="Thiolase_N"/>
    <property type="match status" value="1"/>
</dbReference>
<evidence type="ECO:0000256" key="2">
    <source>
        <dbReference type="ARBA" id="ARBA00012705"/>
    </source>
</evidence>
<dbReference type="InterPro" id="IPR016039">
    <property type="entry name" value="Thiolase-like"/>
</dbReference>
<dbReference type="EMBL" id="FVGW01000004">
    <property type="protein sequence ID" value="SKM11857.1"/>
    <property type="molecule type" value="Genomic_DNA"/>
</dbReference>
<evidence type="ECO:0000256" key="7">
    <source>
        <dbReference type="RuleBase" id="RU003557"/>
    </source>
</evidence>
<evidence type="ECO:0000256" key="6">
    <source>
        <dbReference type="PIRSR" id="PIRSR000429-1"/>
    </source>
</evidence>
<dbReference type="NCBIfam" id="NF004853">
    <property type="entry name" value="PRK06205.1"/>
    <property type="match status" value="1"/>
</dbReference>
<protein>
    <recommendedName>
        <fullName evidence="5">Probable acetyl-CoA acetyltransferase</fullName>
        <ecNumber evidence="2">2.3.1.9</ecNumber>
    </recommendedName>
</protein>
<evidence type="ECO:0000256" key="5">
    <source>
        <dbReference type="ARBA" id="ARBA00040529"/>
    </source>
</evidence>
<feature type="active site" description="Proton acceptor" evidence="6">
    <location>
        <position position="387"/>
    </location>
</feature>
<dbReference type="RefSeq" id="WP_024571212.1">
    <property type="nucleotide sequence ID" value="NZ_FVAP01000003.1"/>
</dbReference>
<keyword evidence="4 7" id="KW-0012">Acyltransferase</keyword>
<feature type="active site" description="Acyl-thioester intermediate" evidence="6">
    <location>
        <position position="88"/>
    </location>
</feature>